<name>A0A4P7AJU4_9MOLU</name>
<dbReference type="Proteomes" id="UP000294309">
    <property type="component" value="Chromosome"/>
</dbReference>
<reference evidence="17 18" key="1">
    <citation type="submission" date="2019-03" db="EMBL/GenBank/DDBJ databases">
        <title>Complete genome sequence of Spiroplasma gladiatoris TG-1 (DSM 22552).</title>
        <authorList>
            <person name="Lin Y.-C."/>
            <person name="Chou L."/>
            <person name="Kuo C.-H."/>
        </authorList>
    </citation>
    <scope>NUCLEOTIDE SEQUENCE [LARGE SCALE GENOMIC DNA]</scope>
    <source>
        <strain evidence="17 18">TG-1</strain>
    </source>
</reference>
<dbReference type="InterPro" id="IPR004619">
    <property type="entry name" value="Type_III_PanK"/>
</dbReference>
<organism evidence="17 18">
    <name type="scientific">Spiroplasma gladiatoris</name>
    <dbReference type="NCBI Taxonomy" id="2143"/>
    <lineage>
        <taxon>Bacteria</taxon>
        <taxon>Bacillati</taxon>
        <taxon>Mycoplasmatota</taxon>
        <taxon>Mollicutes</taxon>
        <taxon>Entomoplasmatales</taxon>
        <taxon>Spiroplasmataceae</taxon>
        <taxon>Spiroplasma</taxon>
    </lineage>
</organism>
<dbReference type="PANTHER" id="PTHR34265">
    <property type="entry name" value="TYPE III PANTOTHENATE KINASE"/>
    <property type="match status" value="1"/>
</dbReference>
<comment type="pathway">
    <text evidence="4 16">Cofactor biosynthesis; coenzyme A biosynthesis; CoA from (R)-pantothenate: step 1/5.</text>
</comment>
<feature type="binding site" evidence="16">
    <location>
        <position position="131"/>
    </location>
    <ligand>
        <name>ATP</name>
        <dbReference type="ChEBI" id="CHEBI:30616"/>
    </ligand>
</feature>
<evidence type="ECO:0000256" key="9">
    <source>
        <dbReference type="ARBA" id="ARBA00022741"/>
    </source>
</evidence>
<evidence type="ECO:0000256" key="7">
    <source>
        <dbReference type="ARBA" id="ARBA00022490"/>
    </source>
</evidence>
<keyword evidence="9 16" id="KW-0547">Nucleotide-binding</keyword>
<dbReference type="InterPro" id="IPR043129">
    <property type="entry name" value="ATPase_NBD"/>
</dbReference>
<comment type="catalytic activity">
    <reaction evidence="1 16">
        <text>(R)-pantothenate + ATP = (R)-4'-phosphopantothenate + ADP + H(+)</text>
        <dbReference type="Rhea" id="RHEA:16373"/>
        <dbReference type="ChEBI" id="CHEBI:10986"/>
        <dbReference type="ChEBI" id="CHEBI:15378"/>
        <dbReference type="ChEBI" id="CHEBI:29032"/>
        <dbReference type="ChEBI" id="CHEBI:30616"/>
        <dbReference type="ChEBI" id="CHEBI:456216"/>
        <dbReference type="EC" id="2.7.1.33"/>
    </reaction>
</comment>
<evidence type="ECO:0000256" key="4">
    <source>
        <dbReference type="ARBA" id="ARBA00005225"/>
    </source>
</evidence>
<accession>A0A4P7AJU4</accession>
<dbReference type="GO" id="GO:0004594">
    <property type="term" value="F:pantothenate kinase activity"/>
    <property type="evidence" value="ECO:0007669"/>
    <property type="project" value="UniProtKB-UniRule"/>
</dbReference>
<keyword evidence="11 16" id="KW-0067">ATP-binding</keyword>
<comment type="subcellular location">
    <subcellularLocation>
        <location evidence="3 16">Cytoplasm</location>
    </subcellularLocation>
</comment>
<evidence type="ECO:0000256" key="8">
    <source>
        <dbReference type="ARBA" id="ARBA00022679"/>
    </source>
</evidence>
<feature type="binding site" evidence="16">
    <location>
        <begin position="105"/>
        <end position="108"/>
    </location>
    <ligand>
        <name>substrate</name>
    </ligand>
</feature>
<evidence type="ECO:0000256" key="13">
    <source>
        <dbReference type="ARBA" id="ARBA00022993"/>
    </source>
</evidence>
<keyword evidence="8 16" id="KW-0808">Transferase</keyword>
<evidence type="ECO:0000256" key="6">
    <source>
        <dbReference type="ARBA" id="ARBA00012102"/>
    </source>
</evidence>
<evidence type="ECO:0000256" key="3">
    <source>
        <dbReference type="ARBA" id="ARBA00004496"/>
    </source>
</evidence>
<evidence type="ECO:0000256" key="11">
    <source>
        <dbReference type="ARBA" id="ARBA00022840"/>
    </source>
</evidence>
<feature type="binding site" evidence="16">
    <location>
        <begin position="7"/>
        <end position="14"/>
    </location>
    <ligand>
        <name>ATP</name>
        <dbReference type="ChEBI" id="CHEBI:30616"/>
    </ligand>
</feature>
<evidence type="ECO:0000256" key="14">
    <source>
        <dbReference type="ARBA" id="ARBA00038036"/>
    </source>
</evidence>
<feature type="active site" description="Proton acceptor" evidence="16">
    <location>
        <position position="107"/>
    </location>
</feature>
<evidence type="ECO:0000256" key="15">
    <source>
        <dbReference type="ARBA" id="ARBA00040883"/>
    </source>
</evidence>
<gene>
    <name evidence="16 17" type="primary">coaX</name>
    <name evidence="17" type="ORF">SGLAD_v1c08990</name>
</gene>
<keyword evidence="18" id="KW-1185">Reference proteome</keyword>
<proteinExistence type="inferred from homology"/>
<dbReference type="NCBIfam" id="TIGR00671">
    <property type="entry name" value="baf"/>
    <property type="match status" value="1"/>
</dbReference>
<evidence type="ECO:0000313" key="17">
    <source>
        <dbReference type="EMBL" id="QBQ08098.1"/>
    </source>
</evidence>
<sequence length="255" mass="28900">MSILLIDIGNSTVDFRIFDDKKKNIIKVFRPSTNDKSYKSSSKLKKKLEELNQNISSIVYCSVVPEWNDIIRALGSSLKIKVYNFRENLVIQKEDFDLNGVENIGADFLANFIAVKNQYNLKNGLVISMGTASTIFLVQNYKFVGVSISPGLETSLKGLFNNASLLKDFLFHKTNAKIGQSTNDAINLGSCNGHFFMIMGLIDHFKKHFIIKSVIFTGGIANIFKEDIKNLDYVFDEQLIFKGILEIYKNIKREN</sequence>
<comment type="function">
    <text evidence="16">Catalyzes the phosphorylation of pantothenate (Pan), the first step in CoA biosynthesis.</text>
</comment>
<protein>
    <recommendedName>
        <fullName evidence="15 16">Type III pantothenate kinase</fullName>
        <ecNumber evidence="6 16">2.7.1.33</ecNumber>
    </recommendedName>
    <alternativeName>
        <fullName evidence="16">PanK-III</fullName>
    </alternativeName>
    <alternativeName>
        <fullName evidence="16">Pantothenic acid kinase</fullName>
    </alternativeName>
</protein>
<dbReference type="HAMAP" id="MF_01274">
    <property type="entry name" value="Pantothen_kinase_3"/>
    <property type="match status" value="1"/>
</dbReference>
<comment type="cofactor">
    <cofactor evidence="2">
        <name>K(+)</name>
        <dbReference type="ChEBI" id="CHEBI:29103"/>
    </cofactor>
</comment>
<evidence type="ECO:0000256" key="2">
    <source>
        <dbReference type="ARBA" id="ARBA00001958"/>
    </source>
</evidence>
<dbReference type="EMBL" id="CP038013">
    <property type="protein sequence ID" value="QBQ08098.1"/>
    <property type="molecule type" value="Genomic_DNA"/>
</dbReference>
<dbReference type="EC" id="2.7.1.33" evidence="6 16"/>
<keyword evidence="13 16" id="KW-0173">Coenzyme A biosynthesis</keyword>
<dbReference type="UniPathway" id="UPA00241">
    <property type="reaction ID" value="UER00352"/>
</dbReference>
<evidence type="ECO:0000313" key="18">
    <source>
        <dbReference type="Proteomes" id="UP000294309"/>
    </source>
</evidence>
<dbReference type="GO" id="GO:0015937">
    <property type="term" value="P:coenzyme A biosynthetic process"/>
    <property type="evidence" value="ECO:0007669"/>
    <property type="project" value="UniProtKB-UniRule"/>
</dbReference>
<dbReference type="GO" id="GO:0005524">
    <property type="term" value="F:ATP binding"/>
    <property type="evidence" value="ECO:0007669"/>
    <property type="project" value="UniProtKB-UniRule"/>
</dbReference>
<evidence type="ECO:0000256" key="16">
    <source>
        <dbReference type="HAMAP-Rule" id="MF_01274"/>
    </source>
</evidence>
<keyword evidence="10 16" id="KW-0418">Kinase</keyword>
<dbReference type="OrthoDB" id="9804707at2"/>
<dbReference type="RefSeq" id="WP_134298122.1">
    <property type="nucleotide sequence ID" value="NZ_CP038013.1"/>
</dbReference>
<dbReference type="Pfam" id="PF03309">
    <property type="entry name" value="Pan_kinase"/>
    <property type="match status" value="1"/>
</dbReference>
<evidence type="ECO:0000256" key="5">
    <source>
        <dbReference type="ARBA" id="ARBA00011738"/>
    </source>
</evidence>
<evidence type="ECO:0000256" key="12">
    <source>
        <dbReference type="ARBA" id="ARBA00022958"/>
    </source>
</evidence>
<keyword evidence="12 16" id="KW-0630">Potassium</keyword>
<dbReference type="KEGG" id="sgq:SGLAD_v1c08990"/>
<dbReference type="PANTHER" id="PTHR34265:SF1">
    <property type="entry name" value="TYPE III PANTOTHENATE KINASE"/>
    <property type="match status" value="1"/>
</dbReference>
<dbReference type="CDD" id="cd24015">
    <property type="entry name" value="ASKHA_NBD_PanK-III"/>
    <property type="match status" value="1"/>
</dbReference>
<dbReference type="GO" id="GO:0005737">
    <property type="term" value="C:cytoplasm"/>
    <property type="evidence" value="ECO:0007669"/>
    <property type="project" value="UniProtKB-SubCell"/>
</dbReference>
<dbReference type="SUPFAM" id="SSF53067">
    <property type="entry name" value="Actin-like ATPase domain"/>
    <property type="match status" value="2"/>
</dbReference>
<comment type="caution">
    <text evidence="16">Lacks conserved residue(s) required for the propagation of feature annotation.</text>
</comment>
<comment type="similarity">
    <text evidence="14 16">Belongs to the type III pantothenate kinase family.</text>
</comment>
<dbReference type="AlphaFoldDB" id="A0A4P7AJU4"/>
<feature type="binding site" evidence="16">
    <location>
        <position position="182"/>
    </location>
    <ligand>
        <name>substrate</name>
    </ligand>
</feature>
<comment type="subunit">
    <text evidence="5 16">Homodimer.</text>
</comment>
<comment type="cofactor">
    <cofactor evidence="16">
        <name>NH4(+)</name>
        <dbReference type="ChEBI" id="CHEBI:28938"/>
    </cofactor>
    <cofactor evidence="16">
        <name>K(+)</name>
        <dbReference type="ChEBI" id="CHEBI:29103"/>
    </cofactor>
    <text evidence="16">A monovalent cation. Ammonium or potassium.</text>
</comment>
<evidence type="ECO:0000256" key="1">
    <source>
        <dbReference type="ARBA" id="ARBA00001206"/>
    </source>
</evidence>
<dbReference type="Gene3D" id="3.30.420.40">
    <property type="match status" value="2"/>
</dbReference>
<evidence type="ECO:0000256" key="10">
    <source>
        <dbReference type="ARBA" id="ARBA00022777"/>
    </source>
</evidence>
<keyword evidence="7 16" id="KW-0963">Cytoplasm</keyword>